<feature type="compositionally biased region" description="Basic and acidic residues" evidence="1">
    <location>
        <begin position="497"/>
        <end position="518"/>
    </location>
</feature>
<feature type="region of interest" description="Disordered" evidence="1">
    <location>
        <begin position="321"/>
        <end position="345"/>
    </location>
</feature>
<name>A0AA37TIU3_9HYPH</name>
<dbReference type="InterPro" id="IPR038610">
    <property type="entry name" value="FliK-like_C_sf"/>
</dbReference>
<feature type="region of interest" description="Disordered" evidence="1">
    <location>
        <begin position="451"/>
        <end position="518"/>
    </location>
</feature>
<dbReference type="CDD" id="cd17470">
    <property type="entry name" value="T3SS_Flik_C"/>
    <property type="match status" value="1"/>
</dbReference>
<dbReference type="Pfam" id="PF02120">
    <property type="entry name" value="Flg_hook"/>
    <property type="match status" value="1"/>
</dbReference>
<protein>
    <recommendedName>
        <fullName evidence="2">Flagellar hook-length control protein-like C-terminal domain-containing protein</fullName>
    </recommendedName>
</protein>
<evidence type="ECO:0000313" key="3">
    <source>
        <dbReference type="EMBL" id="GLS74360.1"/>
    </source>
</evidence>
<feature type="compositionally biased region" description="Polar residues" evidence="1">
    <location>
        <begin position="109"/>
        <end position="131"/>
    </location>
</feature>
<dbReference type="Proteomes" id="UP001157440">
    <property type="component" value="Unassembled WGS sequence"/>
</dbReference>
<feature type="compositionally biased region" description="Low complexity" evidence="1">
    <location>
        <begin position="77"/>
        <end position="87"/>
    </location>
</feature>
<feature type="region of interest" description="Disordered" evidence="1">
    <location>
        <begin position="1"/>
        <end position="87"/>
    </location>
</feature>
<dbReference type="InterPro" id="IPR021136">
    <property type="entry name" value="Flagellar_hook_control-like_C"/>
</dbReference>
<feature type="region of interest" description="Disordered" evidence="1">
    <location>
        <begin position="363"/>
        <end position="385"/>
    </location>
</feature>
<organism evidence="3 4">
    <name type="scientific">Methylobacterium tardum</name>
    <dbReference type="NCBI Taxonomy" id="374432"/>
    <lineage>
        <taxon>Bacteria</taxon>
        <taxon>Pseudomonadati</taxon>
        <taxon>Pseudomonadota</taxon>
        <taxon>Alphaproteobacteria</taxon>
        <taxon>Hyphomicrobiales</taxon>
        <taxon>Methylobacteriaceae</taxon>
        <taxon>Methylobacterium</taxon>
    </lineage>
</organism>
<keyword evidence="4" id="KW-1185">Reference proteome</keyword>
<evidence type="ECO:0000259" key="2">
    <source>
        <dbReference type="Pfam" id="PF02120"/>
    </source>
</evidence>
<dbReference type="EMBL" id="BSPL01000038">
    <property type="protein sequence ID" value="GLS74360.1"/>
    <property type="molecule type" value="Genomic_DNA"/>
</dbReference>
<evidence type="ECO:0000256" key="1">
    <source>
        <dbReference type="SAM" id="MobiDB-lite"/>
    </source>
</evidence>
<evidence type="ECO:0000313" key="4">
    <source>
        <dbReference type="Proteomes" id="UP001157440"/>
    </source>
</evidence>
<sequence>MTTITAAVQKPSPKHEREVAPSHAEDDVQKPPAAEPNSRFGAVMRAVSKPAAAPRSGTDAPEADDPDRAPGDRDGADAASGAGLLVPPAPSEAAALLANILSAALATASPGSGTANGTSTSVSIPDTSHSGAQGVPMAAGTGATAAPAGSSAESGPGPDFGVGGNVAAGVAPPTGSGPGGPPKISVLDRAVHFKPVRPVTAQRVPALPASSAPALSGTADTATQSDQTGLSELIAPPLQPARPGGPDGVADTSQPGLAGLPDQHVAAAAIGVPRLQTEPETRTADEAARTAVAGLDKGDIAAREDSRALFGIAKTILEATDRRTRDGSPIAGTQDRSGTGPGLPAASLPTIAAAIKDEIDRAASAASTGSETRVAGDPAVKATPDGPLRTLRIQLRPEDLGTVTVELRLANGQLETHLRASRPETAALLHRDSAILTDLLKQAHYQAAVTVSQSRPAESGNWAGGAPSQGQPSFADGGARPGQGGDRQRQAEQPLPADRREGERTYETVRPRDGGVYL</sequence>
<feature type="region of interest" description="Disordered" evidence="1">
    <location>
        <begin position="108"/>
        <end position="182"/>
    </location>
</feature>
<reference evidence="4" key="1">
    <citation type="journal article" date="2019" name="Int. J. Syst. Evol. Microbiol.">
        <title>The Global Catalogue of Microorganisms (GCM) 10K type strain sequencing project: providing services to taxonomists for standard genome sequencing and annotation.</title>
        <authorList>
            <consortium name="The Broad Institute Genomics Platform"/>
            <consortium name="The Broad Institute Genome Sequencing Center for Infectious Disease"/>
            <person name="Wu L."/>
            <person name="Ma J."/>
        </authorList>
    </citation>
    <scope>NUCLEOTIDE SEQUENCE [LARGE SCALE GENOMIC DNA]</scope>
    <source>
        <strain evidence="4">NBRC 103632</strain>
    </source>
</reference>
<accession>A0AA37TIU3</accession>
<dbReference type="Gene3D" id="3.30.750.140">
    <property type="match status" value="1"/>
</dbReference>
<feature type="region of interest" description="Disordered" evidence="1">
    <location>
        <begin position="208"/>
        <end position="227"/>
    </location>
</feature>
<comment type="caution">
    <text evidence="3">The sequence shown here is derived from an EMBL/GenBank/DDBJ whole genome shotgun (WGS) entry which is preliminary data.</text>
</comment>
<feature type="domain" description="Flagellar hook-length control protein-like C-terminal" evidence="2">
    <location>
        <begin position="381"/>
        <end position="457"/>
    </location>
</feature>
<dbReference type="AlphaFoldDB" id="A0AA37TIU3"/>
<feature type="compositionally biased region" description="Low complexity" evidence="1">
    <location>
        <begin position="138"/>
        <end position="157"/>
    </location>
</feature>
<feature type="compositionally biased region" description="Basic and acidic residues" evidence="1">
    <location>
        <begin position="66"/>
        <end position="76"/>
    </location>
</feature>
<proteinExistence type="predicted"/>
<feature type="compositionally biased region" description="Polar residues" evidence="1">
    <location>
        <begin position="218"/>
        <end position="227"/>
    </location>
</feature>
<feature type="compositionally biased region" description="Basic and acidic residues" evidence="1">
    <location>
        <begin position="13"/>
        <end position="29"/>
    </location>
</feature>
<gene>
    <name evidence="3" type="ORF">GCM10007890_63780</name>
</gene>